<dbReference type="InterPro" id="IPR001789">
    <property type="entry name" value="Sig_transdc_resp-reg_receiver"/>
</dbReference>
<dbReference type="InterPro" id="IPR058245">
    <property type="entry name" value="NreC/VraR/RcsB-like_REC"/>
</dbReference>
<reference evidence="6 7" key="1">
    <citation type="submission" date="2018-05" db="EMBL/GenBank/DDBJ databases">
        <title>Brumimicrobium oceani sp. nov., isolated from coastal sediment.</title>
        <authorList>
            <person name="Kou Y."/>
        </authorList>
    </citation>
    <scope>NUCLEOTIDE SEQUENCE [LARGE SCALE GENOMIC DNA]</scope>
    <source>
        <strain evidence="6 7">C305</strain>
    </source>
</reference>
<dbReference type="Pfam" id="PF00196">
    <property type="entry name" value="GerE"/>
    <property type="match status" value="1"/>
</dbReference>
<dbReference type="PROSITE" id="PS50110">
    <property type="entry name" value="RESPONSE_REGULATORY"/>
    <property type="match status" value="1"/>
</dbReference>
<dbReference type="Gene3D" id="3.40.50.2300">
    <property type="match status" value="1"/>
</dbReference>
<evidence type="ECO:0000259" key="5">
    <source>
        <dbReference type="PROSITE" id="PS50110"/>
    </source>
</evidence>
<evidence type="ECO:0000256" key="2">
    <source>
        <dbReference type="ARBA" id="ARBA00023125"/>
    </source>
</evidence>
<dbReference type="CDD" id="cd06170">
    <property type="entry name" value="LuxR_C_like"/>
    <property type="match status" value="1"/>
</dbReference>
<dbReference type="GO" id="GO:0006355">
    <property type="term" value="P:regulation of DNA-templated transcription"/>
    <property type="evidence" value="ECO:0007669"/>
    <property type="project" value="InterPro"/>
</dbReference>
<evidence type="ECO:0000313" key="7">
    <source>
        <dbReference type="Proteomes" id="UP000245370"/>
    </source>
</evidence>
<evidence type="ECO:0000313" key="6">
    <source>
        <dbReference type="EMBL" id="PWH87013.1"/>
    </source>
</evidence>
<evidence type="ECO:0000256" key="3">
    <source>
        <dbReference type="PROSITE-ProRule" id="PRU00169"/>
    </source>
</evidence>
<dbReference type="AlphaFoldDB" id="A0A2U2XGW9"/>
<dbReference type="SUPFAM" id="SSF52172">
    <property type="entry name" value="CheY-like"/>
    <property type="match status" value="1"/>
</dbReference>
<feature type="domain" description="Response regulatory" evidence="5">
    <location>
        <begin position="2"/>
        <end position="117"/>
    </location>
</feature>
<dbReference type="InterPro" id="IPR000792">
    <property type="entry name" value="Tscrpt_reg_LuxR_C"/>
</dbReference>
<dbReference type="InterPro" id="IPR011006">
    <property type="entry name" value="CheY-like_superfamily"/>
</dbReference>
<dbReference type="GO" id="GO:0000160">
    <property type="term" value="P:phosphorelay signal transduction system"/>
    <property type="evidence" value="ECO:0007669"/>
    <property type="project" value="InterPro"/>
</dbReference>
<dbReference type="PANTHER" id="PTHR43214:SF43">
    <property type="entry name" value="TWO-COMPONENT RESPONSE REGULATOR"/>
    <property type="match status" value="1"/>
</dbReference>
<sequence length="224" mass="24714">MKVIIADSNDIVRVGLRAILASDHSVDVVGEAISSEELLEMMKLNDVDVILLDYTAPGYTIDVIPKILNINKRLKIVAITPEQSPSVILDALKSGVMSYIKKDCDIPEILASVRETADGNKFFCGQILDSIRRSSIDVEHLENGNFSCEPVLLSERELEIIKYIAEGNTNAQIADLLCLSPHTITTHRKNIMAKLGTKNTAGIVMYAVKSNLVSPNKFLFTREN</sequence>
<dbReference type="CDD" id="cd17535">
    <property type="entry name" value="REC_NarL-like"/>
    <property type="match status" value="1"/>
</dbReference>
<dbReference type="InterPro" id="IPR039420">
    <property type="entry name" value="WalR-like"/>
</dbReference>
<keyword evidence="1 3" id="KW-0597">Phosphoprotein</keyword>
<keyword evidence="2" id="KW-0238">DNA-binding</keyword>
<dbReference type="PROSITE" id="PS50043">
    <property type="entry name" value="HTH_LUXR_2"/>
    <property type="match status" value="1"/>
</dbReference>
<dbReference type="Proteomes" id="UP000245370">
    <property type="component" value="Unassembled WGS sequence"/>
</dbReference>
<gene>
    <name evidence="6" type="ORF">DIT68_01780</name>
</gene>
<dbReference type="SUPFAM" id="SSF46894">
    <property type="entry name" value="C-terminal effector domain of the bipartite response regulators"/>
    <property type="match status" value="1"/>
</dbReference>
<feature type="modified residue" description="4-aspartylphosphate" evidence="3">
    <location>
        <position position="53"/>
    </location>
</feature>
<proteinExistence type="predicted"/>
<dbReference type="PRINTS" id="PR00038">
    <property type="entry name" value="HTHLUXR"/>
</dbReference>
<evidence type="ECO:0008006" key="8">
    <source>
        <dbReference type="Google" id="ProtNLM"/>
    </source>
</evidence>
<dbReference type="InterPro" id="IPR016032">
    <property type="entry name" value="Sig_transdc_resp-reg_C-effctor"/>
</dbReference>
<protein>
    <recommendedName>
        <fullName evidence="8">DNA-binding response regulator</fullName>
    </recommendedName>
</protein>
<dbReference type="EMBL" id="QFRJ01000001">
    <property type="protein sequence ID" value="PWH87013.1"/>
    <property type="molecule type" value="Genomic_DNA"/>
</dbReference>
<dbReference type="PROSITE" id="PS00622">
    <property type="entry name" value="HTH_LUXR_1"/>
    <property type="match status" value="1"/>
</dbReference>
<dbReference type="SMART" id="SM00448">
    <property type="entry name" value="REC"/>
    <property type="match status" value="1"/>
</dbReference>
<accession>A0A2U2XGW9</accession>
<evidence type="ECO:0000259" key="4">
    <source>
        <dbReference type="PROSITE" id="PS50043"/>
    </source>
</evidence>
<name>A0A2U2XGW9_9FLAO</name>
<dbReference type="PANTHER" id="PTHR43214">
    <property type="entry name" value="TWO-COMPONENT RESPONSE REGULATOR"/>
    <property type="match status" value="1"/>
</dbReference>
<dbReference type="Pfam" id="PF00072">
    <property type="entry name" value="Response_reg"/>
    <property type="match status" value="1"/>
</dbReference>
<comment type="caution">
    <text evidence="6">The sequence shown here is derived from an EMBL/GenBank/DDBJ whole genome shotgun (WGS) entry which is preliminary data.</text>
</comment>
<keyword evidence="7" id="KW-1185">Reference proteome</keyword>
<evidence type="ECO:0000256" key="1">
    <source>
        <dbReference type="ARBA" id="ARBA00022553"/>
    </source>
</evidence>
<organism evidence="6 7">
    <name type="scientific">Brumimicrobium oceani</name>
    <dbReference type="NCBI Taxonomy" id="2100725"/>
    <lineage>
        <taxon>Bacteria</taxon>
        <taxon>Pseudomonadati</taxon>
        <taxon>Bacteroidota</taxon>
        <taxon>Flavobacteriia</taxon>
        <taxon>Flavobacteriales</taxon>
        <taxon>Crocinitomicaceae</taxon>
        <taxon>Brumimicrobium</taxon>
    </lineage>
</organism>
<dbReference type="GO" id="GO:0003677">
    <property type="term" value="F:DNA binding"/>
    <property type="evidence" value="ECO:0007669"/>
    <property type="project" value="UniProtKB-KW"/>
</dbReference>
<dbReference type="OrthoDB" id="9797341at2"/>
<feature type="domain" description="HTH luxR-type" evidence="4">
    <location>
        <begin position="146"/>
        <end position="211"/>
    </location>
</feature>
<dbReference type="RefSeq" id="WP_109358091.1">
    <property type="nucleotide sequence ID" value="NZ_QFRJ01000001.1"/>
</dbReference>
<dbReference type="SMART" id="SM00421">
    <property type="entry name" value="HTH_LUXR"/>
    <property type="match status" value="1"/>
</dbReference>
<reference evidence="6 7" key="2">
    <citation type="submission" date="2018-05" db="EMBL/GenBank/DDBJ databases">
        <authorList>
            <person name="Lanie J.A."/>
            <person name="Ng W.-L."/>
            <person name="Kazmierczak K.M."/>
            <person name="Andrzejewski T.M."/>
            <person name="Davidsen T.M."/>
            <person name="Wayne K.J."/>
            <person name="Tettelin H."/>
            <person name="Glass J.I."/>
            <person name="Rusch D."/>
            <person name="Podicherti R."/>
            <person name="Tsui H.-C.T."/>
            <person name="Winkler M.E."/>
        </authorList>
    </citation>
    <scope>NUCLEOTIDE SEQUENCE [LARGE SCALE GENOMIC DNA]</scope>
    <source>
        <strain evidence="6 7">C305</strain>
    </source>
</reference>